<organism evidence="2 3">
    <name type="scientific">Lasiosphaeria ovina</name>
    <dbReference type="NCBI Taxonomy" id="92902"/>
    <lineage>
        <taxon>Eukaryota</taxon>
        <taxon>Fungi</taxon>
        <taxon>Dikarya</taxon>
        <taxon>Ascomycota</taxon>
        <taxon>Pezizomycotina</taxon>
        <taxon>Sordariomycetes</taxon>
        <taxon>Sordariomycetidae</taxon>
        <taxon>Sordariales</taxon>
        <taxon>Lasiosphaeriaceae</taxon>
        <taxon>Lasiosphaeria</taxon>
    </lineage>
</organism>
<dbReference type="SUPFAM" id="SSF57667">
    <property type="entry name" value="beta-beta-alpha zinc fingers"/>
    <property type="match status" value="1"/>
</dbReference>
<reference evidence="2" key="1">
    <citation type="journal article" date="2023" name="Mol. Phylogenet. Evol.">
        <title>Genome-scale phylogeny and comparative genomics of the fungal order Sordariales.</title>
        <authorList>
            <person name="Hensen N."/>
            <person name="Bonometti L."/>
            <person name="Westerberg I."/>
            <person name="Brannstrom I.O."/>
            <person name="Guillou S."/>
            <person name="Cros-Aarteil S."/>
            <person name="Calhoun S."/>
            <person name="Haridas S."/>
            <person name="Kuo A."/>
            <person name="Mondo S."/>
            <person name="Pangilinan J."/>
            <person name="Riley R."/>
            <person name="LaButti K."/>
            <person name="Andreopoulos B."/>
            <person name="Lipzen A."/>
            <person name="Chen C."/>
            <person name="Yan M."/>
            <person name="Daum C."/>
            <person name="Ng V."/>
            <person name="Clum A."/>
            <person name="Steindorff A."/>
            <person name="Ohm R.A."/>
            <person name="Martin F."/>
            <person name="Silar P."/>
            <person name="Natvig D.O."/>
            <person name="Lalanne C."/>
            <person name="Gautier V."/>
            <person name="Ament-Velasquez S.L."/>
            <person name="Kruys A."/>
            <person name="Hutchinson M.I."/>
            <person name="Powell A.J."/>
            <person name="Barry K."/>
            <person name="Miller A.N."/>
            <person name="Grigoriev I.V."/>
            <person name="Debuchy R."/>
            <person name="Gladieux P."/>
            <person name="Hiltunen Thoren M."/>
            <person name="Johannesson H."/>
        </authorList>
    </citation>
    <scope>NUCLEOTIDE SEQUENCE</scope>
    <source>
        <strain evidence="2">CBS 958.72</strain>
    </source>
</reference>
<evidence type="ECO:0000313" key="2">
    <source>
        <dbReference type="EMBL" id="KAK3371621.1"/>
    </source>
</evidence>
<dbReference type="InterPro" id="IPR013087">
    <property type="entry name" value="Znf_C2H2_type"/>
</dbReference>
<reference evidence="2" key="2">
    <citation type="submission" date="2023-06" db="EMBL/GenBank/DDBJ databases">
        <authorList>
            <consortium name="Lawrence Berkeley National Laboratory"/>
            <person name="Haridas S."/>
            <person name="Hensen N."/>
            <person name="Bonometti L."/>
            <person name="Westerberg I."/>
            <person name="Brannstrom I.O."/>
            <person name="Guillou S."/>
            <person name="Cros-Aarteil S."/>
            <person name="Calhoun S."/>
            <person name="Kuo A."/>
            <person name="Mondo S."/>
            <person name="Pangilinan J."/>
            <person name="Riley R."/>
            <person name="Labutti K."/>
            <person name="Andreopoulos B."/>
            <person name="Lipzen A."/>
            <person name="Chen C."/>
            <person name="Yanf M."/>
            <person name="Daum C."/>
            <person name="Ng V."/>
            <person name="Clum A."/>
            <person name="Steindorff A."/>
            <person name="Ohm R."/>
            <person name="Martin F."/>
            <person name="Silar P."/>
            <person name="Natvig D."/>
            <person name="Lalanne C."/>
            <person name="Gautier V."/>
            <person name="Ament-Velasquez S.L."/>
            <person name="Kruys A."/>
            <person name="Hutchinson M.I."/>
            <person name="Powell A.J."/>
            <person name="Barry K."/>
            <person name="Miller A.N."/>
            <person name="Grigoriev I.V."/>
            <person name="Debuchy R."/>
            <person name="Gladieux P."/>
            <person name="Thoren M.H."/>
            <person name="Johannesson H."/>
        </authorList>
    </citation>
    <scope>NUCLEOTIDE SEQUENCE</scope>
    <source>
        <strain evidence="2">CBS 958.72</strain>
    </source>
</reference>
<keyword evidence="3" id="KW-1185">Reference proteome</keyword>
<feature type="domain" description="C2H2-type" evidence="1">
    <location>
        <begin position="129"/>
        <end position="153"/>
    </location>
</feature>
<name>A0AAE0N5M9_9PEZI</name>
<sequence>MCLKRHQQGTRTASLCFLLSPSLRIPQYTKVPCCPNSCDISQKLILVCSRAGFGNPKDNATCHRWHTLNLHRLFSRFLRMRPVPRSIPRSVILDLPFLDERANLFGKIKHKPASRTRWRVPEPEKPYECGWSGCNNRYDTISDLNDHIILKEHGRRRTWEDFPEFCDWQQNQRGRILEAPPSVIYFYLVKLLPDYGQPIGIGGLLIDR</sequence>
<evidence type="ECO:0000259" key="1">
    <source>
        <dbReference type="PROSITE" id="PS00028"/>
    </source>
</evidence>
<accession>A0AAE0N5M9</accession>
<dbReference type="AlphaFoldDB" id="A0AAE0N5M9"/>
<evidence type="ECO:0000313" key="3">
    <source>
        <dbReference type="Proteomes" id="UP001287356"/>
    </source>
</evidence>
<dbReference type="Proteomes" id="UP001287356">
    <property type="component" value="Unassembled WGS sequence"/>
</dbReference>
<dbReference type="PROSITE" id="PS00028">
    <property type="entry name" value="ZINC_FINGER_C2H2_1"/>
    <property type="match status" value="1"/>
</dbReference>
<dbReference type="EMBL" id="JAULSN010000005">
    <property type="protein sequence ID" value="KAK3371621.1"/>
    <property type="molecule type" value="Genomic_DNA"/>
</dbReference>
<protein>
    <recommendedName>
        <fullName evidence="1">C2H2-type domain-containing protein</fullName>
    </recommendedName>
</protein>
<dbReference type="InterPro" id="IPR036236">
    <property type="entry name" value="Znf_C2H2_sf"/>
</dbReference>
<dbReference type="Gene3D" id="3.30.160.60">
    <property type="entry name" value="Classic Zinc Finger"/>
    <property type="match status" value="1"/>
</dbReference>
<gene>
    <name evidence="2" type="ORF">B0T24DRAFT_328220</name>
</gene>
<proteinExistence type="predicted"/>
<comment type="caution">
    <text evidence="2">The sequence shown here is derived from an EMBL/GenBank/DDBJ whole genome shotgun (WGS) entry which is preliminary data.</text>
</comment>